<reference evidence="1 2" key="1">
    <citation type="submission" date="2024-02" db="EMBL/GenBank/DDBJ databases">
        <title>Adaptive strategies in a cosmopolitan and abundant soil bacterium.</title>
        <authorList>
            <person name="Carini P."/>
        </authorList>
    </citation>
    <scope>NUCLEOTIDE SEQUENCE [LARGE SCALE GENOMIC DNA]</scope>
    <source>
        <strain evidence="1 2">AZCC 1608</strain>
    </source>
</reference>
<dbReference type="PANTHER" id="PTHR42905">
    <property type="entry name" value="PHOSPHOENOLPYRUVATE CARBOXYLASE"/>
    <property type="match status" value="1"/>
</dbReference>
<dbReference type="CDD" id="cd00377">
    <property type="entry name" value="ICL_PEPM"/>
    <property type="match status" value="1"/>
</dbReference>
<evidence type="ECO:0000313" key="1">
    <source>
        <dbReference type="EMBL" id="MEH2560142.1"/>
    </source>
</evidence>
<dbReference type="RefSeq" id="WP_334356908.1">
    <property type="nucleotide sequence ID" value="NZ_JAZHRV010000001.1"/>
</dbReference>
<dbReference type="Gene3D" id="3.20.20.60">
    <property type="entry name" value="Phosphoenolpyruvate-binding domains"/>
    <property type="match status" value="1"/>
</dbReference>
<proteinExistence type="predicted"/>
<dbReference type="Proteomes" id="UP001364224">
    <property type="component" value="Unassembled WGS sequence"/>
</dbReference>
<dbReference type="SUPFAM" id="SSF51621">
    <property type="entry name" value="Phosphoenolpyruvate/pyruvate domain"/>
    <property type="match status" value="1"/>
</dbReference>
<keyword evidence="2" id="KW-1185">Reference proteome</keyword>
<dbReference type="InterPro" id="IPR015813">
    <property type="entry name" value="Pyrv/PenolPyrv_kinase-like_dom"/>
</dbReference>
<evidence type="ECO:0000313" key="2">
    <source>
        <dbReference type="Proteomes" id="UP001364224"/>
    </source>
</evidence>
<dbReference type="PANTHER" id="PTHR42905:SF16">
    <property type="entry name" value="CARBOXYPHOSPHONOENOLPYRUVATE PHOSPHONOMUTASE-LIKE PROTEIN (AFU_ORTHOLOGUE AFUA_5G07230)"/>
    <property type="match status" value="1"/>
</dbReference>
<dbReference type="InterPro" id="IPR040442">
    <property type="entry name" value="Pyrv_kinase-like_dom_sf"/>
</dbReference>
<sequence>MKFDAHLDRATKFLELNRAGSLILPNAWDAASARIFEEAGFPAVGTTSAGIAYARGRRDGQKLVRGSMMHEFASIVAAVSVPVNADIEAGYGASPYDVERTVRGVLDLGIAGVNLEDSRHENGASPLFEIAAQEDRIAAARSAANDSRVPLVINARIDTFLAGVGADAAERAAITAQRGAAYLKAGADIVFIPLLTDPDTIRNLSGAIGGPISLMAMPGAPSAKALFEAGASRVSIGQTAMLSVLAHLRDIASEIRSSGTWDAIADRFYGFAEAEALFPAGR</sequence>
<accession>A0ABU8BNM2</accession>
<organism evidence="1 2">
    <name type="scientific">Bradyrhizobium algeriense</name>
    <dbReference type="NCBI Taxonomy" id="634784"/>
    <lineage>
        <taxon>Bacteria</taxon>
        <taxon>Pseudomonadati</taxon>
        <taxon>Pseudomonadota</taxon>
        <taxon>Alphaproteobacteria</taxon>
        <taxon>Hyphomicrobiales</taxon>
        <taxon>Nitrobacteraceae</taxon>
        <taxon>Bradyrhizobium</taxon>
    </lineage>
</organism>
<dbReference type="InterPro" id="IPR039556">
    <property type="entry name" value="ICL/PEPM"/>
</dbReference>
<comment type="caution">
    <text evidence="1">The sequence shown here is derived from an EMBL/GenBank/DDBJ whole genome shotgun (WGS) entry which is preliminary data.</text>
</comment>
<dbReference type="EMBL" id="JAZHRV010000001">
    <property type="protein sequence ID" value="MEH2560142.1"/>
    <property type="molecule type" value="Genomic_DNA"/>
</dbReference>
<protein>
    <submittedName>
        <fullName evidence="1">2-methylisocitrate lyase-like PEP mutase family enzyme</fullName>
    </submittedName>
</protein>
<name>A0ABU8BNM2_9BRAD</name>
<gene>
    <name evidence="1" type="ORF">V1286_007671</name>
</gene>
<dbReference type="Pfam" id="PF13714">
    <property type="entry name" value="PEP_mutase"/>
    <property type="match status" value="1"/>
</dbReference>